<reference evidence="7 8" key="1">
    <citation type="journal article" date="2018" name="Proc. Natl. Acad. Sci. U.S.A.">
        <title>Draft genome sequence of Camellia sinensis var. sinensis provides insights into the evolution of the tea genome and tea quality.</title>
        <authorList>
            <person name="Wei C."/>
            <person name="Yang H."/>
            <person name="Wang S."/>
            <person name="Zhao J."/>
            <person name="Liu C."/>
            <person name="Gao L."/>
            <person name="Xia E."/>
            <person name="Lu Y."/>
            <person name="Tai Y."/>
            <person name="She G."/>
            <person name="Sun J."/>
            <person name="Cao H."/>
            <person name="Tong W."/>
            <person name="Gao Q."/>
            <person name="Li Y."/>
            <person name="Deng W."/>
            <person name="Jiang X."/>
            <person name="Wang W."/>
            <person name="Chen Q."/>
            <person name="Zhang S."/>
            <person name="Li H."/>
            <person name="Wu J."/>
            <person name="Wang P."/>
            <person name="Li P."/>
            <person name="Shi C."/>
            <person name="Zheng F."/>
            <person name="Jian J."/>
            <person name="Huang B."/>
            <person name="Shan D."/>
            <person name="Shi M."/>
            <person name="Fang C."/>
            <person name="Yue Y."/>
            <person name="Li F."/>
            <person name="Li D."/>
            <person name="Wei S."/>
            <person name="Han B."/>
            <person name="Jiang C."/>
            <person name="Yin Y."/>
            <person name="Xia T."/>
            <person name="Zhang Z."/>
            <person name="Bennetzen J.L."/>
            <person name="Zhao S."/>
            <person name="Wan X."/>
        </authorList>
    </citation>
    <scope>NUCLEOTIDE SEQUENCE [LARGE SCALE GENOMIC DNA]</scope>
    <source>
        <strain evidence="8">cv. Shuchazao</strain>
        <tissue evidence="7">Leaf</tissue>
    </source>
</reference>
<sequence>MKWDGMRGCGGDGGEVVELVVEGRMGWKRVWKCVLRSDVSTPYTEVDVREEYANAFRTESYNEFWTRVLALTTTESINCKTMGSTTADRLPSYRVFAEHLLDPDQSTVTRVLASAKNHPKDHSLLSDYFVETADASVLCGLLLKDIDHIRVKYRSLKTTPENHLPIILTRLTEFSNFFNPFVSTASSQHRFRAVQATCTNLLKRLESSRDKVQAKLQLINKLKRSSAIFLVVFTVSLTTIIATHALALLVAAPGLIAATLELASTRKAVRLSVQLDEAAKGTYILNRDLDTISRLMARVNDELEHMRTMVKFWLERGQDRLQASGEVARQLKKNNSSFRQQLDELEEHLYLCFMTINRARNIVIKEIMDPGKPIGSPNL</sequence>
<accession>A0A4S4D1H0</accession>
<evidence type="ECO:0000313" key="7">
    <source>
        <dbReference type="EMBL" id="THF95593.1"/>
    </source>
</evidence>
<keyword evidence="3 6" id="KW-0812">Transmembrane</keyword>
<evidence type="ECO:0000313" key="8">
    <source>
        <dbReference type="Proteomes" id="UP000306102"/>
    </source>
</evidence>
<keyword evidence="4 6" id="KW-1133">Transmembrane helix</keyword>
<keyword evidence="8" id="KW-1185">Reference proteome</keyword>
<keyword evidence="5 6" id="KW-0472">Membrane</keyword>
<comment type="caution">
    <text evidence="7">The sequence shown here is derived from an EMBL/GenBank/DDBJ whole genome shotgun (WGS) entry which is preliminary data.</text>
</comment>
<dbReference type="InterPro" id="IPR007749">
    <property type="entry name" value="DUF677"/>
</dbReference>
<proteinExistence type="inferred from homology"/>
<name>A0A4S4D1H0_CAMSN</name>
<dbReference type="PANTHER" id="PTHR31113">
    <property type="entry name" value="UPF0496 PROTEIN 3-RELATED"/>
    <property type="match status" value="1"/>
</dbReference>
<evidence type="ECO:0000256" key="6">
    <source>
        <dbReference type="SAM" id="Phobius"/>
    </source>
</evidence>
<evidence type="ECO:0000256" key="5">
    <source>
        <dbReference type="ARBA" id="ARBA00023136"/>
    </source>
</evidence>
<gene>
    <name evidence="7" type="ORF">TEA_016635</name>
</gene>
<organism evidence="7 8">
    <name type="scientific">Camellia sinensis var. sinensis</name>
    <name type="common">China tea</name>
    <dbReference type="NCBI Taxonomy" id="542762"/>
    <lineage>
        <taxon>Eukaryota</taxon>
        <taxon>Viridiplantae</taxon>
        <taxon>Streptophyta</taxon>
        <taxon>Embryophyta</taxon>
        <taxon>Tracheophyta</taxon>
        <taxon>Spermatophyta</taxon>
        <taxon>Magnoliopsida</taxon>
        <taxon>eudicotyledons</taxon>
        <taxon>Gunneridae</taxon>
        <taxon>Pentapetalae</taxon>
        <taxon>asterids</taxon>
        <taxon>Ericales</taxon>
        <taxon>Theaceae</taxon>
        <taxon>Camellia</taxon>
    </lineage>
</organism>
<evidence type="ECO:0000256" key="4">
    <source>
        <dbReference type="ARBA" id="ARBA00022989"/>
    </source>
</evidence>
<dbReference type="AlphaFoldDB" id="A0A4S4D1H0"/>
<dbReference type="GO" id="GO:0016020">
    <property type="term" value="C:membrane"/>
    <property type="evidence" value="ECO:0007669"/>
    <property type="project" value="UniProtKB-SubCell"/>
</dbReference>
<feature type="transmembrane region" description="Helical" evidence="6">
    <location>
        <begin position="227"/>
        <end position="256"/>
    </location>
</feature>
<dbReference type="PANTHER" id="PTHR31113:SF6">
    <property type="entry name" value="UPF0496 PROTEIN 3"/>
    <property type="match status" value="1"/>
</dbReference>
<dbReference type="EMBL" id="SDRB02013216">
    <property type="protein sequence ID" value="THF95593.1"/>
    <property type="molecule type" value="Genomic_DNA"/>
</dbReference>
<evidence type="ECO:0000256" key="2">
    <source>
        <dbReference type="ARBA" id="ARBA00009074"/>
    </source>
</evidence>
<comment type="subcellular location">
    <subcellularLocation>
        <location evidence="1">Membrane</location>
    </subcellularLocation>
</comment>
<protein>
    <submittedName>
        <fullName evidence="7">Uncharacterized protein</fullName>
    </submittedName>
</protein>
<dbReference type="Proteomes" id="UP000306102">
    <property type="component" value="Unassembled WGS sequence"/>
</dbReference>
<dbReference type="Pfam" id="PF05055">
    <property type="entry name" value="DUF677"/>
    <property type="match status" value="1"/>
</dbReference>
<comment type="similarity">
    <text evidence="2">Belongs to the UPF0496 family.</text>
</comment>
<evidence type="ECO:0000256" key="1">
    <source>
        <dbReference type="ARBA" id="ARBA00004370"/>
    </source>
</evidence>
<evidence type="ECO:0000256" key="3">
    <source>
        <dbReference type="ARBA" id="ARBA00022692"/>
    </source>
</evidence>